<evidence type="ECO:0000313" key="2">
    <source>
        <dbReference type="Proteomes" id="UP000814140"/>
    </source>
</evidence>
<proteinExistence type="predicted"/>
<gene>
    <name evidence="1" type="ORF">BV25DRAFT_70964</name>
</gene>
<dbReference type="EMBL" id="MU277187">
    <property type="protein sequence ID" value="KAI0068978.1"/>
    <property type="molecule type" value="Genomic_DNA"/>
</dbReference>
<evidence type="ECO:0000313" key="1">
    <source>
        <dbReference type="EMBL" id="KAI0068978.1"/>
    </source>
</evidence>
<keyword evidence="2" id="KW-1185">Reference proteome</keyword>
<sequence>MSASTESTRTPDAPPIGDRVHKPTQAIRVGVSRALARHACAAAGLSTMLTTRTARHVTDALMHCQSMPPRHVRAAVDPGTARTHERARDIPSSSGKLMRRVARSSAIDFWSMPPSRRTMALPNLRPRAVSVRADLRRPFGILLEIVLAFPGPTVCNYSQYAHTKGPSLTPKRTATRTLLYMRHVGGRSLASCSRHIPLLAIPRRSLLSPREFGQVGPLRAYLG</sequence>
<organism evidence="1 2">
    <name type="scientific">Artomyces pyxidatus</name>
    <dbReference type="NCBI Taxonomy" id="48021"/>
    <lineage>
        <taxon>Eukaryota</taxon>
        <taxon>Fungi</taxon>
        <taxon>Dikarya</taxon>
        <taxon>Basidiomycota</taxon>
        <taxon>Agaricomycotina</taxon>
        <taxon>Agaricomycetes</taxon>
        <taxon>Russulales</taxon>
        <taxon>Auriscalpiaceae</taxon>
        <taxon>Artomyces</taxon>
    </lineage>
</organism>
<reference evidence="1" key="2">
    <citation type="journal article" date="2022" name="New Phytol.">
        <title>Evolutionary transition to the ectomycorrhizal habit in the genomes of a hyperdiverse lineage of mushroom-forming fungi.</title>
        <authorList>
            <person name="Looney B."/>
            <person name="Miyauchi S."/>
            <person name="Morin E."/>
            <person name="Drula E."/>
            <person name="Courty P.E."/>
            <person name="Kohler A."/>
            <person name="Kuo A."/>
            <person name="LaButti K."/>
            <person name="Pangilinan J."/>
            <person name="Lipzen A."/>
            <person name="Riley R."/>
            <person name="Andreopoulos W."/>
            <person name="He G."/>
            <person name="Johnson J."/>
            <person name="Nolan M."/>
            <person name="Tritt A."/>
            <person name="Barry K.W."/>
            <person name="Grigoriev I.V."/>
            <person name="Nagy L.G."/>
            <person name="Hibbett D."/>
            <person name="Henrissat B."/>
            <person name="Matheny P.B."/>
            <person name="Labbe J."/>
            <person name="Martin F.M."/>
        </authorList>
    </citation>
    <scope>NUCLEOTIDE SEQUENCE</scope>
    <source>
        <strain evidence="1">HHB10654</strain>
    </source>
</reference>
<protein>
    <submittedName>
        <fullName evidence="1">Uncharacterized protein</fullName>
    </submittedName>
</protein>
<comment type="caution">
    <text evidence="1">The sequence shown here is derived from an EMBL/GenBank/DDBJ whole genome shotgun (WGS) entry which is preliminary data.</text>
</comment>
<reference evidence="1" key="1">
    <citation type="submission" date="2021-03" db="EMBL/GenBank/DDBJ databases">
        <authorList>
            <consortium name="DOE Joint Genome Institute"/>
            <person name="Ahrendt S."/>
            <person name="Looney B.P."/>
            <person name="Miyauchi S."/>
            <person name="Morin E."/>
            <person name="Drula E."/>
            <person name="Courty P.E."/>
            <person name="Chicoki N."/>
            <person name="Fauchery L."/>
            <person name="Kohler A."/>
            <person name="Kuo A."/>
            <person name="Labutti K."/>
            <person name="Pangilinan J."/>
            <person name="Lipzen A."/>
            <person name="Riley R."/>
            <person name="Andreopoulos W."/>
            <person name="He G."/>
            <person name="Johnson J."/>
            <person name="Barry K.W."/>
            <person name="Grigoriev I.V."/>
            <person name="Nagy L."/>
            <person name="Hibbett D."/>
            <person name="Henrissat B."/>
            <person name="Matheny P.B."/>
            <person name="Labbe J."/>
            <person name="Martin F."/>
        </authorList>
    </citation>
    <scope>NUCLEOTIDE SEQUENCE</scope>
    <source>
        <strain evidence="1">HHB10654</strain>
    </source>
</reference>
<name>A0ACB8TKQ8_9AGAM</name>
<dbReference type="Proteomes" id="UP000814140">
    <property type="component" value="Unassembled WGS sequence"/>
</dbReference>
<accession>A0ACB8TKQ8</accession>